<keyword evidence="10" id="KW-1278">Translocase</keyword>
<keyword evidence="9 16" id="KW-0067">ATP-binding</keyword>
<dbReference type="GO" id="GO:0046872">
    <property type="term" value="F:metal ion binding"/>
    <property type="evidence" value="ECO:0007669"/>
    <property type="project" value="UniProtKB-KW"/>
</dbReference>
<dbReference type="GO" id="GO:0016887">
    <property type="term" value="F:ATP hydrolysis activity"/>
    <property type="evidence" value="ECO:0007669"/>
    <property type="project" value="InterPro"/>
</dbReference>
<dbReference type="InterPro" id="IPR027256">
    <property type="entry name" value="P-typ_ATPase_IB"/>
</dbReference>
<feature type="transmembrane region" description="Helical" evidence="16">
    <location>
        <begin position="678"/>
        <end position="697"/>
    </location>
</feature>
<geneLocation type="plasmid" evidence="18 19">
    <name>unnamed1</name>
</geneLocation>
<evidence type="ECO:0000256" key="4">
    <source>
        <dbReference type="ARBA" id="ARBA00022539"/>
    </source>
</evidence>
<comment type="catalytic activity">
    <reaction evidence="15">
        <text>Cd(2+)(in) + ATP + H2O = Cd(2+)(out) + ADP + phosphate + H(+)</text>
        <dbReference type="Rhea" id="RHEA:12132"/>
        <dbReference type="ChEBI" id="CHEBI:15377"/>
        <dbReference type="ChEBI" id="CHEBI:15378"/>
        <dbReference type="ChEBI" id="CHEBI:30616"/>
        <dbReference type="ChEBI" id="CHEBI:43474"/>
        <dbReference type="ChEBI" id="CHEBI:48775"/>
        <dbReference type="ChEBI" id="CHEBI:456216"/>
        <dbReference type="EC" id="7.2.2.21"/>
    </reaction>
</comment>
<dbReference type="NCBIfam" id="TIGR01512">
    <property type="entry name" value="ATPase-IB2_Cd"/>
    <property type="match status" value="1"/>
</dbReference>
<dbReference type="InterPro" id="IPR023298">
    <property type="entry name" value="ATPase_P-typ_TM_dom_sf"/>
</dbReference>
<dbReference type="NCBIfam" id="TIGR01494">
    <property type="entry name" value="ATPase_P-type"/>
    <property type="match status" value="1"/>
</dbReference>
<dbReference type="InterPro" id="IPR001757">
    <property type="entry name" value="P_typ_ATPase"/>
</dbReference>
<evidence type="ECO:0000256" key="3">
    <source>
        <dbReference type="ARBA" id="ARBA00022448"/>
    </source>
</evidence>
<dbReference type="PANTHER" id="PTHR48085:SF5">
    <property type="entry name" value="CADMIUM_ZINC-TRANSPORTING ATPASE HMA4-RELATED"/>
    <property type="match status" value="1"/>
</dbReference>
<evidence type="ECO:0000256" key="11">
    <source>
        <dbReference type="ARBA" id="ARBA00022989"/>
    </source>
</evidence>
<dbReference type="Proteomes" id="UP000514716">
    <property type="component" value="Plasmid unnamed1"/>
</dbReference>
<evidence type="ECO:0000256" key="8">
    <source>
        <dbReference type="ARBA" id="ARBA00022741"/>
    </source>
</evidence>
<dbReference type="InterPro" id="IPR036163">
    <property type="entry name" value="HMA_dom_sf"/>
</dbReference>
<dbReference type="PRINTS" id="PR00941">
    <property type="entry name" value="CDATPASE"/>
</dbReference>
<dbReference type="InterPro" id="IPR023299">
    <property type="entry name" value="ATPase_P-typ_cyto_dom_N"/>
</dbReference>
<comment type="subcellular location">
    <subcellularLocation>
        <location evidence="1">Cell membrane</location>
        <topology evidence="1">Multi-pass membrane protein</topology>
    </subcellularLocation>
</comment>
<organism evidence="18 19">
    <name type="scientific">Planococcus maritimus</name>
    <dbReference type="NCBI Taxonomy" id="192421"/>
    <lineage>
        <taxon>Bacteria</taxon>
        <taxon>Bacillati</taxon>
        <taxon>Bacillota</taxon>
        <taxon>Bacilli</taxon>
        <taxon>Bacillales</taxon>
        <taxon>Caryophanaceae</taxon>
        <taxon>Planococcus</taxon>
    </lineage>
</organism>
<evidence type="ECO:0000256" key="10">
    <source>
        <dbReference type="ARBA" id="ARBA00022967"/>
    </source>
</evidence>
<dbReference type="PROSITE" id="PS50846">
    <property type="entry name" value="HMA_2"/>
    <property type="match status" value="1"/>
</dbReference>
<dbReference type="InterPro" id="IPR023214">
    <property type="entry name" value="HAD_sf"/>
</dbReference>
<dbReference type="Pfam" id="PF00403">
    <property type="entry name" value="HMA"/>
    <property type="match status" value="1"/>
</dbReference>
<dbReference type="SFLD" id="SFLDG00002">
    <property type="entry name" value="C1.7:_P-type_atpase_like"/>
    <property type="match status" value="1"/>
</dbReference>
<dbReference type="InterPro" id="IPR036412">
    <property type="entry name" value="HAD-like_sf"/>
</dbReference>
<evidence type="ECO:0000256" key="14">
    <source>
        <dbReference type="ARBA" id="ARBA00039103"/>
    </source>
</evidence>
<evidence type="ECO:0000259" key="17">
    <source>
        <dbReference type="PROSITE" id="PS50846"/>
    </source>
</evidence>
<dbReference type="RefSeq" id="WP_182093511.1">
    <property type="nucleotide sequence ID" value="NZ_CP059541.1"/>
</dbReference>
<dbReference type="KEGG" id="pdec:H1Q58_16460"/>
<evidence type="ECO:0000256" key="6">
    <source>
        <dbReference type="ARBA" id="ARBA00022692"/>
    </source>
</evidence>
<dbReference type="InterPro" id="IPR051014">
    <property type="entry name" value="Cation_Transport_ATPase_IB"/>
</dbReference>
<dbReference type="PRINTS" id="PR00119">
    <property type="entry name" value="CATATPASE"/>
</dbReference>
<keyword evidence="4" id="KW-0104">Cadmium</keyword>
<evidence type="ECO:0000256" key="7">
    <source>
        <dbReference type="ARBA" id="ARBA00022723"/>
    </source>
</evidence>
<keyword evidence="6 16" id="KW-0812">Transmembrane</keyword>
<feature type="transmembrane region" description="Helical" evidence="16">
    <location>
        <begin position="90"/>
        <end position="108"/>
    </location>
</feature>
<proteinExistence type="inferred from homology"/>
<evidence type="ECO:0000313" key="18">
    <source>
        <dbReference type="EMBL" id="QMT19112.1"/>
    </source>
</evidence>
<reference evidence="18 19" key="1">
    <citation type="submission" date="2020-07" db="EMBL/GenBank/DDBJ databases">
        <title>Screening of a cold-adapted Planococcus bacterium producing protease in traditional shrimp paste and protease identification by genome sequencing.</title>
        <authorList>
            <person name="Gao R."/>
            <person name="Leng W."/>
            <person name="Chu Q."/>
            <person name="Wu X."/>
            <person name="Liu H."/>
            <person name="Li X."/>
        </authorList>
    </citation>
    <scope>NUCLEOTIDE SEQUENCE [LARGE SCALE GENOMIC DNA]</scope>
    <source>
        <strain evidence="18 19">XJ11</strain>
        <plasmid evidence="18 19">unnamed1</plasmid>
    </source>
</reference>
<dbReference type="NCBIfam" id="TIGR01525">
    <property type="entry name" value="ATPase-IB_hvy"/>
    <property type="match status" value="1"/>
</dbReference>
<keyword evidence="7 16" id="KW-0479">Metal-binding</keyword>
<evidence type="ECO:0000256" key="16">
    <source>
        <dbReference type="RuleBase" id="RU362081"/>
    </source>
</evidence>
<dbReference type="InterPro" id="IPR044492">
    <property type="entry name" value="P_typ_ATPase_HD_dom"/>
</dbReference>
<keyword evidence="12" id="KW-0406">Ion transport</keyword>
<keyword evidence="11 16" id="KW-1133">Transmembrane helix</keyword>
<dbReference type="SUPFAM" id="SSF81665">
    <property type="entry name" value="Calcium ATPase, transmembrane domain M"/>
    <property type="match status" value="1"/>
</dbReference>
<keyword evidence="8 16" id="KW-0547">Nucleotide-binding</keyword>
<keyword evidence="19" id="KW-1185">Reference proteome</keyword>
<dbReference type="FunFam" id="2.70.150.10:FF:000002">
    <property type="entry name" value="Copper-transporting ATPase 1, putative"/>
    <property type="match status" value="1"/>
</dbReference>
<dbReference type="Pfam" id="PF00702">
    <property type="entry name" value="Hydrolase"/>
    <property type="match status" value="1"/>
</dbReference>
<dbReference type="GO" id="GO:0005524">
    <property type="term" value="F:ATP binding"/>
    <property type="evidence" value="ECO:0007669"/>
    <property type="project" value="UniProtKB-UniRule"/>
</dbReference>
<keyword evidence="16" id="KW-1003">Cell membrane</keyword>
<dbReference type="InterPro" id="IPR008250">
    <property type="entry name" value="ATPase_P-typ_transduc_dom_A_sf"/>
</dbReference>
<dbReference type="SUPFAM" id="SSF81653">
    <property type="entry name" value="Calcium ATPase, transduction domain A"/>
    <property type="match status" value="1"/>
</dbReference>
<keyword evidence="3" id="KW-0813">Transport</keyword>
<evidence type="ECO:0000256" key="13">
    <source>
        <dbReference type="ARBA" id="ARBA00023136"/>
    </source>
</evidence>
<feature type="transmembrane region" description="Helical" evidence="16">
    <location>
        <begin position="347"/>
        <end position="371"/>
    </location>
</feature>
<keyword evidence="5" id="KW-0597">Phosphoprotein</keyword>
<feature type="transmembrane region" description="Helical" evidence="16">
    <location>
        <begin position="315"/>
        <end position="335"/>
    </location>
</feature>
<sequence length="704" mass="75920">MSETQDQHIYKLQNLSCTSCAAKFEKNIREIPTVEDVKLNFGASKITIAGQASIEQLEQAGSFDGILVYPEHQRLPETKEPFWKQRANQTTMVSLFFLILGYISSLQIGEEEVITIGLFGLAILTGGLSLFKEGLKNLIKFQFDMTTLMTIAVIGAAVIGEWGEGAVVVFLFAISEALETYSMDKARNSIRSLMDIAPNTATIKRGTQEFEVDVEDIQVGDIMIIKPGQKLAMDGVVAKGNSSINQAAITGESLPVHKSAGDEVFAGTLNEEGALEVRITKRTEDTTIAKIIHLVEEAQAERAPSQQFVDKFAKYYTPAILIISLLVAVLPPLLINGEWNEWIYRGLAVLVVGCPCALVISTPVAIVTAIGNAARNGVLIKGGIHLEETGRLKVIAFDKTGTLTHGTPEVTNIVSLSTMTEKEVLKTAASIENLSQHPLAAAVLRKAQSSNIILAEVENFQSMTGKGAKAEVDGQLYYIGSPHLFTAELERSPEISAGIEALQADGKTVMLLGSHTGIKGYIAVEDQVRSASSTIIQKLYDLGIQKTIMLTGDNKLAATSIGNKLHLTEVRSDLMPEDKLDAIKSLRKQFGKVAMIGDGVNDAPALATSTVGIAMGGAGTDTALETADIALMADDLDKLPYTIGLSRKTLKIIFQNVAFALGLKLLALLLIIPGWLTLWMAIFADMGATLIVVLNSLRLMKTKY</sequence>
<dbReference type="SFLD" id="SFLDF00027">
    <property type="entry name" value="p-type_atpase"/>
    <property type="match status" value="1"/>
</dbReference>
<dbReference type="GO" id="GO:0008551">
    <property type="term" value="F:P-type cadmium transporter activity"/>
    <property type="evidence" value="ECO:0007669"/>
    <property type="project" value="UniProtKB-EC"/>
</dbReference>
<dbReference type="SUPFAM" id="SSF56784">
    <property type="entry name" value="HAD-like"/>
    <property type="match status" value="1"/>
</dbReference>
<evidence type="ECO:0000256" key="2">
    <source>
        <dbReference type="ARBA" id="ARBA00006024"/>
    </source>
</evidence>
<dbReference type="PROSITE" id="PS00154">
    <property type="entry name" value="ATPASE_E1_E2"/>
    <property type="match status" value="1"/>
</dbReference>
<dbReference type="SFLD" id="SFLDS00003">
    <property type="entry name" value="Haloacid_Dehalogenase"/>
    <property type="match status" value="1"/>
</dbReference>
<keyword evidence="18" id="KW-0614">Plasmid</keyword>
<feature type="domain" description="HMA" evidence="17">
    <location>
        <begin position="6"/>
        <end position="69"/>
    </location>
</feature>
<dbReference type="InterPro" id="IPR018303">
    <property type="entry name" value="ATPase_P-typ_P_site"/>
</dbReference>
<keyword evidence="13 16" id="KW-0472">Membrane</keyword>
<evidence type="ECO:0000256" key="12">
    <source>
        <dbReference type="ARBA" id="ARBA00023065"/>
    </source>
</evidence>
<accession>A0A7D7MD67</accession>
<dbReference type="PANTHER" id="PTHR48085">
    <property type="entry name" value="CADMIUM/ZINC-TRANSPORTING ATPASE HMA2-RELATED"/>
    <property type="match status" value="1"/>
</dbReference>
<dbReference type="CDD" id="cd07545">
    <property type="entry name" value="P-type_ATPase_Cd-like"/>
    <property type="match status" value="1"/>
</dbReference>
<name>A0A7D7MD67_PLAMR</name>
<gene>
    <name evidence="18" type="primary">cadA</name>
    <name evidence="18" type="ORF">H1Q58_16460</name>
</gene>
<dbReference type="EMBL" id="CP059541">
    <property type="protein sequence ID" value="QMT19112.1"/>
    <property type="molecule type" value="Genomic_DNA"/>
</dbReference>
<evidence type="ECO:0000313" key="19">
    <source>
        <dbReference type="Proteomes" id="UP000514716"/>
    </source>
</evidence>
<dbReference type="CDD" id="cd00371">
    <property type="entry name" value="HMA"/>
    <property type="match status" value="1"/>
</dbReference>
<dbReference type="AlphaFoldDB" id="A0A7D7MD67"/>
<evidence type="ECO:0000256" key="15">
    <source>
        <dbReference type="ARBA" id="ARBA00049338"/>
    </source>
</evidence>
<evidence type="ECO:0000256" key="5">
    <source>
        <dbReference type="ARBA" id="ARBA00022553"/>
    </source>
</evidence>
<protein>
    <recommendedName>
        <fullName evidence="14">Cd(2+)-exporting ATPase</fullName>
        <ecNumber evidence="14">7.2.2.21</ecNumber>
    </recommendedName>
</protein>
<dbReference type="Gene3D" id="3.40.1110.10">
    <property type="entry name" value="Calcium-transporting ATPase, cytoplasmic domain N"/>
    <property type="match status" value="1"/>
</dbReference>
<dbReference type="NCBIfam" id="TIGR01511">
    <property type="entry name" value="ATPase-IB1_Cu"/>
    <property type="match status" value="1"/>
</dbReference>
<dbReference type="Gene3D" id="3.30.70.100">
    <property type="match status" value="1"/>
</dbReference>
<evidence type="ECO:0000256" key="9">
    <source>
        <dbReference type="ARBA" id="ARBA00022840"/>
    </source>
</evidence>
<feature type="transmembrane region" description="Helical" evidence="16">
    <location>
        <begin position="114"/>
        <end position="131"/>
    </location>
</feature>
<dbReference type="GO" id="GO:0005886">
    <property type="term" value="C:plasma membrane"/>
    <property type="evidence" value="ECO:0007669"/>
    <property type="project" value="UniProtKB-SubCell"/>
</dbReference>
<dbReference type="EC" id="7.2.2.21" evidence="14"/>
<dbReference type="InterPro" id="IPR006121">
    <property type="entry name" value="HMA_dom"/>
</dbReference>
<dbReference type="InterPro" id="IPR059000">
    <property type="entry name" value="ATPase_P-type_domA"/>
</dbReference>
<dbReference type="SUPFAM" id="SSF55008">
    <property type="entry name" value="HMA, heavy metal-associated domain"/>
    <property type="match status" value="1"/>
</dbReference>
<dbReference type="Pfam" id="PF00122">
    <property type="entry name" value="E1-E2_ATPase"/>
    <property type="match status" value="1"/>
</dbReference>
<dbReference type="Gene3D" id="2.70.150.10">
    <property type="entry name" value="Calcium-transporting ATPase, cytoplasmic transduction domain A"/>
    <property type="match status" value="1"/>
</dbReference>
<comment type="similarity">
    <text evidence="2 16">Belongs to the cation transport ATPase (P-type) (TC 3.A.3) family. Type IB subfamily.</text>
</comment>
<dbReference type="Gene3D" id="3.40.50.1000">
    <property type="entry name" value="HAD superfamily/HAD-like"/>
    <property type="match status" value="1"/>
</dbReference>
<evidence type="ECO:0000256" key="1">
    <source>
        <dbReference type="ARBA" id="ARBA00004651"/>
    </source>
</evidence>